<gene>
    <name evidence="2" type="ORF">J2Z44_001308</name>
</gene>
<dbReference type="RefSeq" id="WP_021281821.1">
    <property type="nucleotide sequence ID" value="NZ_JAGGLL010000008.1"/>
</dbReference>
<sequence>MNVFKFSISIKSKHSCSDIKQSVMNCYKEKSKHAETYKEFAERKWSEIKKEQIKTMYSEKAVISYNYLSKTHYYIVQIDEHDSIDQATYEVVVISSIEDISEALNYAFDDIKSKLTNFKLKLIDNKALLFIYVGEDIISNKIMIKSNVFSFSKFLYREIFRLSIMLLVTLLGLFLSFTSESSTVDNVCYSVIASCIFFIVSEILIKINFKKTIEIKDLTNWVEKHDILITDFDGLDDDYNAIQNPIT</sequence>
<name>A0ABS4K161_9CLOT</name>
<dbReference type="Proteomes" id="UP001519308">
    <property type="component" value="Unassembled WGS sequence"/>
</dbReference>
<accession>A0ABS4K161</accession>
<evidence type="ECO:0000313" key="2">
    <source>
        <dbReference type="EMBL" id="MBP2021512.1"/>
    </source>
</evidence>
<keyword evidence="3" id="KW-1185">Reference proteome</keyword>
<comment type="caution">
    <text evidence="2">The sequence shown here is derived from an EMBL/GenBank/DDBJ whole genome shotgun (WGS) entry which is preliminary data.</text>
</comment>
<dbReference type="EMBL" id="JAGGLL010000008">
    <property type="protein sequence ID" value="MBP2021512.1"/>
    <property type="molecule type" value="Genomic_DNA"/>
</dbReference>
<keyword evidence="1" id="KW-0472">Membrane</keyword>
<feature type="transmembrane region" description="Helical" evidence="1">
    <location>
        <begin position="159"/>
        <end position="177"/>
    </location>
</feature>
<evidence type="ECO:0000313" key="3">
    <source>
        <dbReference type="Proteomes" id="UP001519308"/>
    </source>
</evidence>
<proteinExistence type="predicted"/>
<keyword evidence="1" id="KW-0812">Transmembrane</keyword>
<protein>
    <submittedName>
        <fullName evidence="2">Uncharacterized protein</fullName>
    </submittedName>
</protein>
<feature type="transmembrane region" description="Helical" evidence="1">
    <location>
        <begin position="189"/>
        <end position="209"/>
    </location>
</feature>
<evidence type="ECO:0000256" key="1">
    <source>
        <dbReference type="SAM" id="Phobius"/>
    </source>
</evidence>
<reference evidence="2 3" key="1">
    <citation type="submission" date="2021-03" db="EMBL/GenBank/DDBJ databases">
        <title>Genomic Encyclopedia of Type Strains, Phase IV (KMG-IV): sequencing the most valuable type-strain genomes for metagenomic binning, comparative biology and taxonomic classification.</title>
        <authorList>
            <person name="Goeker M."/>
        </authorList>
    </citation>
    <scope>NUCLEOTIDE SEQUENCE [LARGE SCALE GENOMIC DNA]</scope>
    <source>
        <strain evidence="2 3">DSM 28650</strain>
    </source>
</reference>
<keyword evidence="1" id="KW-1133">Transmembrane helix</keyword>
<organism evidence="2 3">
    <name type="scientific">Clostridium punense</name>
    <dbReference type="NCBI Taxonomy" id="1054297"/>
    <lineage>
        <taxon>Bacteria</taxon>
        <taxon>Bacillati</taxon>
        <taxon>Bacillota</taxon>
        <taxon>Clostridia</taxon>
        <taxon>Eubacteriales</taxon>
        <taxon>Clostridiaceae</taxon>
        <taxon>Clostridium</taxon>
    </lineage>
</organism>